<sequence length="59" mass="6430">MDPISAFALTCNILQIVETSAKILVKTAECYQDGASTETSQLTENLSMLESFCAELKPM</sequence>
<evidence type="ECO:0000313" key="1">
    <source>
        <dbReference type="EMBL" id="KAK8073391.1"/>
    </source>
</evidence>
<proteinExistence type="predicted"/>
<keyword evidence="2" id="KW-1185">Reference proteome</keyword>
<evidence type="ECO:0000313" key="2">
    <source>
        <dbReference type="Proteomes" id="UP001480595"/>
    </source>
</evidence>
<dbReference type="RefSeq" id="XP_066717866.1">
    <property type="nucleotide sequence ID" value="XM_066855699.1"/>
</dbReference>
<reference evidence="1 2" key="1">
    <citation type="submission" date="2023-01" db="EMBL/GenBank/DDBJ databases">
        <title>Analysis of 21 Apiospora genomes using comparative genomics revels a genus with tremendous synthesis potential of carbohydrate active enzymes and secondary metabolites.</title>
        <authorList>
            <person name="Sorensen T."/>
        </authorList>
    </citation>
    <scope>NUCLEOTIDE SEQUENCE [LARGE SCALE GENOMIC DNA]</scope>
    <source>
        <strain evidence="1 2">CBS 135458</strain>
    </source>
</reference>
<organism evidence="1 2">
    <name type="scientific">Apiospora phragmitis</name>
    <dbReference type="NCBI Taxonomy" id="2905665"/>
    <lineage>
        <taxon>Eukaryota</taxon>
        <taxon>Fungi</taxon>
        <taxon>Dikarya</taxon>
        <taxon>Ascomycota</taxon>
        <taxon>Pezizomycotina</taxon>
        <taxon>Sordariomycetes</taxon>
        <taxon>Xylariomycetidae</taxon>
        <taxon>Amphisphaeriales</taxon>
        <taxon>Apiosporaceae</taxon>
        <taxon>Apiospora</taxon>
    </lineage>
</organism>
<dbReference type="GeneID" id="92088762"/>
<dbReference type="EMBL" id="JAQQWL010000005">
    <property type="protein sequence ID" value="KAK8073391.1"/>
    <property type="molecule type" value="Genomic_DNA"/>
</dbReference>
<accession>A0ABR1VQ66</accession>
<dbReference type="Proteomes" id="UP001480595">
    <property type="component" value="Unassembled WGS sequence"/>
</dbReference>
<protein>
    <submittedName>
        <fullName evidence="1">Uncharacterized protein</fullName>
    </submittedName>
</protein>
<name>A0ABR1VQ66_9PEZI</name>
<comment type="caution">
    <text evidence="1">The sequence shown here is derived from an EMBL/GenBank/DDBJ whole genome shotgun (WGS) entry which is preliminary data.</text>
</comment>
<gene>
    <name evidence="1" type="ORF">PG994_004290</name>
</gene>